<keyword evidence="3" id="KW-1185">Reference proteome</keyword>
<dbReference type="EMBL" id="JALNTZ010000007">
    <property type="protein sequence ID" value="KAJ3645355.1"/>
    <property type="molecule type" value="Genomic_DNA"/>
</dbReference>
<reference evidence="2" key="1">
    <citation type="journal article" date="2023" name="G3 (Bethesda)">
        <title>Whole genome assemblies of Zophobas morio and Tenebrio molitor.</title>
        <authorList>
            <person name="Kaur S."/>
            <person name="Stinson S.A."/>
            <person name="diCenzo G.C."/>
        </authorList>
    </citation>
    <scope>NUCLEOTIDE SEQUENCE</scope>
    <source>
        <strain evidence="2">QUZm001</strain>
    </source>
</reference>
<feature type="compositionally biased region" description="Basic residues" evidence="1">
    <location>
        <begin position="60"/>
        <end position="73"/>
    </location>
</feature>
<name>A0AA38HWF9_9CUCU</name>
<accession>A0AA38HWF9</accession>
<sequence>MVFAVGKYPAQVGLPSAKTLAEVLNSRPAGGVEWEGGADGSDQNKAAGSRAISTVTRPNGPKKKKKKKKKKTHPAFLGERGRRVNQLNSQNRQCPFANVRRGFTNMVKIGPTPPLGVAEDIGSPPQKPYPSPLPPLLVGDSDVGKQAIPLRARRWSRRNPVLPWRGEG</sequence>
<feature type="compositionally biased region" description="Pro residues" evidence="1">
    <location>
        <begin position="125"/>
        <end position="135"/>
    </location>
</feature>
<comment type="caution">
    <text evidence="2">The sequence shown here is derived from an EMBL/GenBank/DDBJ whole genome shotgun (WGS) entry which is preliminary data.</text>
</comment>
<dbReference type="AlphaFoldDB" id="A0AA38HWF9"/>
<proteinExistence type="predicted"/>
<feature type="region of interest" description="Disordered" evidence="1">
    <location>
        <begin position="29"/>
        <end position="96"/>
    </location>
</feature>
<dbReference type="Proteomes" id="UP001168821">
    <property type="component" value="Unassembled WGS sequence"/>
</dbReference>
<evidence type="ECO:0000256" key="1">
    <source>
        <dbReference type="SAM" id="MobiDB-lite"/>
    </source>
</evidence>
<evidence type="ECO:0000313" key="3">
    <source>
        <dbReference type="Proteomes" id="UP001168821"/>
    </source>
</evidence>
<organism evidence="2 3">
    <name type="scientific">Zophobas morio</name>
    <dbReference type="NCBI Taxonomy" id="2755281"/>
    <lineage>
        <taxon>Eukaryota</taxon>
        <taxon>Metazoa</taxon>
        <taxon>Ecdysozoa</taxon>
        <taxon>Arthropoda</taxon>
        <taxon>Hexapoda</taxon>
        <taxon>Insecta</taxon>
        <taxon>Pterygota</taxon>
        <taxon>Neoptera</taxon>
        <taxon>Endopterygota</taxon>
        <taxon>Coleoptera</taxon>
        <taxon>Polyphaga</taxon>
        <taxon>Cucujiformia</taxon>
        <taxon>Tenebrionidae</taxon>
        <taxon>Zophobas</taxon>
    </lineage>
</organism>
<protein>
    <submittedName>
        <fullName evidence="2">Uncharacterized protein</fullName>
    </submittedName>
</protein>
<gene>
    <name evidence="2" type="ORF">Zmor_023021</name>
</gene>
<feature type="compositionally biased region" description="Polar residues" evidence="1">
    <location>
        <begin position="41"/>
        <end position="57"/>
    </location>
</feature>
<feature type="region of interest" description="Disordered" evidence="1">
    <location>
        <begin position="115"/>
        <end position="141"/>
    </location>
</feature>
<evidence type="ECO:0000313" key="2">
    <source>
        <dbReference type="EMBL" id="KAJ3645355.1"/>
    </source>
</evidence>